<dbReference type="RefSeq" id="XP_008799904.2">
    <property type="nucleotide sequence ID" value="XM_008801682.4"/>
</dbReference>
<dbReference type="PANTHER" id="PTHR48478:SF1">
    <property type="entry name" value="LECTIN-LIKE"/>
    <property type="match status" value="1"/>
</dbReference>
<evidence type="ECO:0000313" key="1">
    <source>
        <dbReference type="Proteomes" id="UP000228380"/>
    </source>
</evidence>
<sequence>MASPHQSGVLDSNFTVSKEEGKKEVITLNTKAISIIWGGESCRGRYWRRTPINSFEVAELVSVYWLEVTGKVPLNNFSPSTTYAFFVTLKLKPGASGWDNSPVIFSLKMPGAVVSSKAVKLHEYMGQDWVDVPQGGMQFTVPKDVSGELSFAMYEIRGEKWKKGLMIKEVKFSQL</sequence>
<organism evidence="1 2">
    <name type="scientific">Phoenix dactylifera</name>
    <name type="common">Date palm</name>
    <dbReference type="NCBI Taxonomy" id="42345"/>
    <lineage>
        <taxon>Eukaryota</taxon>
        <taxon>Viridiplantae</taxon>
        <taxon>Streptophyta</taxon>
        <taxon>Embryophyta</taxon>
        <taxon>Tracheophyta</taxon>
        <taxon>Spermatophyta</taxon>
        <taxon>Magnoliopsida</taxon>
        <taxon>Liliopsida</taxon>
        <taxon>Arecaceae</taxon>
        <taxon>Coryphoideae</taxon>
        <taxon>Phoeniceae</taxon>
        <taxon>Phoenix</taxon>
    </lineage>
</organism>
<dbReference type="GO" id="GO:0030246">
    <property type="term" value="F:carbohydrate binding"/>
    <property type="evidence" value="ECO:0007669"/>
    <property type="project" value="InterPro"/>
</dbReference>
<reference evidence="2" key="1">
    <citation type="submission" date="2025-08" db="UniProtKB">
        <authorList>
            <consortium name="RefSeq"/>
        </authorList>
    </citation>
    <scope>IDENTIFICATION</scope>
    <source>
        <tissue evidence="2">Young leaves</tissue>
    </source>
</reference>
<evidence type="ECO:0000313" key="2">
    <source>
        <dbReference type="RefSeq" id="XP_008799904.2"/>
    </source>
</evidence>
<gene>
    <name evidence="2" type="primary">LOC103714439</name>
</gene>
<dbReference type="InterPro" id="IPR052147">
    <property type="entry name" value="PP2-like/Lectin"/>
</dbReference>
<dbReference type="GeneID" id="103714439"/>
<dbReference type="KEGG" id="pda:103714439"/>
<protein>
    <submittedName>
        <fullName evidence="2">Uncharacterized protein PHLOEM PROTEIN 2-LIKE A4-like</fullName>
    </submittedName>
</protein>
<accession>A0A8B7CIH7</accession>
<dbReference type="OrthoDB" id="533833at2759"/>
<keyword evidence="1" id="KW-1185">Reference proteome</keyword>
<name>A0A8B7CIH7_PHODC</name>
<dbReference type="Proteomes" id="UP000228380">
    <property type="component" value="Unplaced"/>
</dbReference>
<proteinExistence type="predicted"/>
<dbReference type="PANTHER" id="PTHR48478">
    <property type="entry name" value="LECTIN-LIKE"/>
    <property type="match status" value="1"/>
</dbReference>
<dbReference type="AlphaFoldDB" id="A0A8B7CIH7"/>
<dbReference type="InterPro" id="IPR025886">
    <property type="entry name" value="PP2-like"/>
</dbReference>
<dbReference type="Pfam" id="PF14299">
    <property type="entry name" value="PP2"/>
    <property type="match status" value="1"/>
</dbReference>